<gene>
    <name evidence="2" type="ORF">UFB30_01675</name>
</gene>
<dbReference type="Gene3D" id="3.40.50.720">
    <property type="entry name" value="NAD(P)-binding Rossmann-like Domain"/>
    <property type="match status" value="1"/>
</dbReference>
<keyword evidence="3" id="KW-1185">Reference proteome</keyword>
<comment type="caution">
    <text evidence="2">The sequence shown here is derived from an EMBL/GenBank/DDBJ whole genome shotgun (WGS) entry which is preliminary data.</text>
</comment>
<organism evidence="2 3">
    <name type="scientific">Jeotgalibacillus haloalkalitolerans</name>
    <dbReference type="NCBI Taxonomy" id="3104292"/>
    <lineage>
        <taxon>Bacteria</taxon>
        <taxon>Bacillati</taxon>
        <taxon>Bacillota</taxon>
        <taxon>Bacilli</taxon>
        <taxon>Bacillales</taxon>
        <taxon>Caryophanaceae</taxon>
        <taxon>Jeotgalibacillus</taxon>
    </lineage>
</organism>
<dbReference type="InterPro" id="IPR001509">
    <property type="entry name" value="Epimerase_deHydtase"/>
</dbReference>
<dbReference type="EMBL" id="JAXQNN010000001">
    <property type="protein sequence ID" value="MDZ5710906.1"/>
    <property type="molecule type" value="Genomic_DNA"/>
</dbReference>
<evidence type="ECO:0000259" key="1">
    <source>
        <dbReference type="Pfam" id="PF01370"/>
    </source>
</evidence>
<dbReference type="SUPFAM" id="SSF51735">
    <property type="entry name" value="NAD(P)-binding Rossmann-fold domains"/>
    <property type="match status" value="1"/>
</dbReference>
<sequence length="285" mass="33288">MRKVLIVGSRSYIGTHLSQWLKKDQKQYLVESISVRDHHWKEKNFGLYDSIVYTVGLAHQKETKENKEDYYRVNRDLTYQVAKKAKEDGAQHFVYLSSMSVYGIVSGTINEHTQMNPRTYYGDSKLQAEKLLESLTDEHFQVGIVRPPMVYGEGCKGNYRKISAFSTRIPGFLCFENQRSGIYILNLCEFLKYMIDEKRIGTFHPQNAEYYSTFDLVRLIRSSHGKGSRLVRKLPAKFYKLHVNLLDKVFGSLTYDESMSYDTCHYRLFDFETSILMSEGAKEYE</sequence>
<dbReference type="Pfam" id="PF01370">
    <property type="entry name" value="Epimerase"/>
    <property type="match status" value="1"/>
</dbReference>
<feature type="domain" description="NAD-dependent epimerase/dehydratase" evidence="1">
    <location>
        <begin position="4"/>
        <end position="195"/>
    </location>
</feature>
<dbReference type="InterPro" id="IPR036291">
    <property type="entry name" value="NAD(P)-bd_dom_sf"/>
</dbReference>
<dbReference type="InterPro" id="IPR050177">
    <property type="entry name" value="Lipid_A_modif_metabolic_enz"/>
</dbReference>
<reference evidence="2 3" key="1">
    <citation type="submission" date="2023-12" db="EMBL/GenBank/DDBJ databases">
        <title>Jeotgalibacillus haloalkaliphilus sp. nov., a novel salt-tolerant bacteria, isolated from the estuary of the Fenhe River into the Yellow River.</title>
        <authorList>
            <person name="Li Y."/>
        </authorList>
    </citation>
    <scope>NUCLEOTIDE SEQUENCE [LARGE SCALE GENOMIC DNA]</scope>
    <source>
        <strain evidence="2 3">HH7-29</strain>
    </source>
</reference>
<dbReference type="PANTHER" id="PTHR43245">
    <property type="entry name" value="BIFUNCTIONAL POLYMYXIN RESISTANCE PROTEIN ARNA"/>
    <property type="match status" value="1"/>
</dbReference>
<name>A0ABU5KJ04_9BACL</name>
<accession>A0ABU5KJ04</accession>
<protein>
    <submittedName>
        <fullName evidence="2">NAD-dependent epimerase/dehydratase family protein</fullName>
    </submittedName>
</protein>
<evidence type="ECO:0000313" key="2">
    <source>
        <dbReference type="EMBL" id="MDZ5710906.1"/>
    </source>
</evidence>
<dbReference type="PANTHER" id="PTHR43245:SF58">
    <property type="entry name" value="BLL5923 PROTEIN"/>
    <property type="match status" value="1"/>
</dbReference>
<proteinExistence type="predicted"/>
<dbReference type="RefSeq" id="WP_322419935.1">
    <property type="nucleotide sequence ID" value="NZ_JAXQNN010000001.1"/>
</dbReference>
<evidence type="ECO:0000313" key="3">
    <source>
        <dbReference type="Proteomes" id="UP001292084"/>
    </source>
</evidence>
<dbReference type="Proteomes" id="UP001292084">
    <property type="component" value="Unassembled WGS sequence"/>
</dbReference>